<keyword evidence="5 8" id="KW-0677">Repeat</keyword>
<name>A0A0L1JNQ5_9RHOB</name>
<keyword evidence="6 8" id="KW-0472">Membrane</keyword>
<comment type="similarity">
    <text evidence="8">Belongs to the BamA family.</text>
</comment>
<accession>A0A0L1JNQ5</accession>
<sequence>MAGTGAWSFKTRQGRIGQASKAAMVALLVSTAWVSVPERAYAQTFVFQSVSVQGNERIETATILTYAGIARGQSVSAGQVNQAAQRIRDSGLFESVTVEPQGSTLVITVVEFPTINRISFEGNRRIDDEDLEPIVESTPRRVFSPTQAEQDAARITEAYAQQGRIAARVTPRIIRRSENRVDLVFEIFEGDVVEIERIGFVGNQEYSDRRLRRALETKQAGIFRRLIRSDTFIADRIEFDKQVLSDFYASRGYVDFRINSVNAELAEERDGYFVNFNVIEGQQFRFGEVVVTSDLPEVDTDLFQEALRVRPGVVYSPVVVENSIARLERLAIQEGLDFIRVEPRITRDDRNLELDVELLVTRGPRIFVERIDIEGNTSTLDRVIRRQFRIVEGDPFNPREIRESAERIRALGFFSRADVNAREGSSPQQVVVDVDVEEQPTGSLGFGGTYSTDGGFGVNVTFREDNFLGRGQKLSFGVTTGDSQQNYQFGFVEPSFLGRDVAFGLNLSYIESSRNEFTYDTAVGTFQPSFTFPVSENGRLQLRYTAAYAEISNVNDDLGDIIFNEAQQGGRYSSSVGYTYSYDTRNTGLNPNAGVLLEFGQDFAGLGGDVSYIRTTARAVAQTKVLNEEVTLRASIEGGALNFTNGQSTVNDRFLLGSSQLRGFEFGGIGPREINPSNRAGKSTNDALGGNFYAVARFEAEFPLGLPEEYGITGGLFYDAGSVWGTNGGANIVGEDFNLRHVVGASIFWETPIGPLRFNFSEAVSKRSFDRERNFELTIRTEF</sequence>
<dbReference type="NCBIfam" id="TIGR03303">
    <property type="entry name" value="OM_YaeT"/>
    <property type="match status" value="1"/>
</dbReference>
<evidence type="ECO:0000256" key="3">
    <source>
        <dbReference type="ARBA" id="ARBA00022692"/>
    </source>
</evidence>
<dbReference type="InterPro" id="IPR010827">
    <property type="entry name" value="BamA/TamA_POTRA"/>
</dbReference>
<keyword evidence="7 8" id="KW-0998">Cell outer membrane</keyword>
<dbReference type="InterPro" id="IPR039910">
    <property type="entry name" value="D15-like"/>
</dbReference>
<dbReference type="OrthoDB" id="9803054at2"/>
<dbReference type="STRING" id="1317121.ATO11_13895"/>
<dbReference type="Gene3D" id="2.40.160.50">
    <property type="entry name" value="membrane protein fhac: a member of the omp85/tpsb transporter family"/>
    <property type="match status" value="1"/>
</dbReference>
<dbReference type="InterPro" id="IPR034746">
    <property type="entry name" value="POTRA"/>
</dbReference>
<comment type="caution">
    <text evidence="11">The sequence shown here is derived from an EMBL/GenBank/DDBJ whole genome shotgun (WGS) entry which is preliminary data.</text>
</comment>
<feature type="domain" description="POTRA" evidence="10">
    <location>
        <begin position="113"/>
        <end position="190"/>
    </location>
</feature>
<dbReference type="Gene3D" id="3.10.20.310">
    <property type="entry name" value="membrane protein fhac"/>
    <property type="match status" value="5"/>
</dbReference>
<dbReference type="EMBL" id="AQQZ01000006">
    <property type="protein sequence ID" value="KNG93013.1"/>
    <property type="molecule type" value="Genomic_DNA"/>
</dbReference>
<proteinExistence type="inferred from homology"/>
<evidence type="ECO:0000256" key="4">
    <source>
        <dbReference type="ARBA" id="ARBA00022729"/>
    </source>
</evidence>
<reference evidence="11 12" key="1">
    <citation type="journal article" date="2015" name="Int. J. Syst. Evol. Microbiol.">
        <title>Aestuariivita atlantica sp. nov., isolated from deep sea sediment of the Atlantic Ocean.</title>
        <authorList>
            <person name="Li G."/>
            <person name="Lai Q."/>
            <person name="Du Y."/>
            <person name="Liu X."/>
            <person name="Sun F."/>
            <person name="Shao Z."/>
        </authorList>
    </citation>
    <scope>NUCLEOTIDE SEQUENCE [LARGE SCALE GENOMIC DNA]</scope>
    <source>
        <strain evidence="11 12">22II-S11-z3</strain>
    </source>
</reference>
<dbReference type="AlphaFoldDB" id="A0A0L1JNQ5"/>
<feature type="domain" description="POTRA" evidence="10">
    <location>
        <begin position="45"/>
        <end position="112"/>
    </location>
</feature>
<evidence type="ECO:0000313" key="11">
    <source>
        <dbReference type="EMBL" id="KNG93013.1"/>
    </source>
</evidence>
<comment type="subunit">
    <text evidence="8">Part of the Bam complex.</text>
</comment>
<dbReference type="Proteomes" id="UP000036938">
    <property type="component" value="Unassembled WGS sequence"/>
</dbReference>
<keyword evidence="12" id="KW-1185">Reference proteome</keyword>
<evidence type="ECO:0000259" key="10">
    <source>
        <dbReference type="PROSITE" id="PS51779"/>
    </source>
</evidence>
<protein>
    <recommendedName>
        <fullName evidence="8 9">Outer membrane protein assembly factor BamA</fullName>
    </recommendedName>
</protein>
<feature type="domain" description="POTRA" evidence="10">
    <location>
        <begin position="366"/>
        <end position="439"/>
    </location>
</feature>
<keyword evidence="2 8" id="KW-1134">Transmembrane beta strand</keyword>
<evidence type="ECO:0000256" key="1">
    <source>
        <dbReference type="ARBA" id="ARBA00004370"/>
    </source>
</evidence>
<dbReference type="InterPro" id="IPR023707">
    <property type="entry name" value="OM_assembly_BamA"/>
</dbReference>
<dbReference type="PROSITE" id="PS51779">
    <property type="entry name" value="POTRA"/>
    <property type="match status" value="3"/>
</dbReference>
<dbReference type="GO" id="GO:0051205">
    <property type="term" value="P:protein insertion into membrane"/>
    <property type="evidence" value="ECO:0007669"/>
    <property type="project" value="UniProtKB-UniRule"/>
</dbReference>
<gene>
    <name evidence="8" type="primary">bamA</name>
    <name evidence="11" type="ORF">ATO11_13895</name>
</gene>
<dbReference type="PATRIC" id="fig|1317121.7.peg.3499"/>
<dbReference type="GO" id="GO:0043165">
    <property type="term" value="P:Gram-negative-bacterium-type cell outer membrane assembly"/>
    <property type="evidence" value="ECO:0007669"/>
    <property type="project" value="UniProtKB-UniRule"/>
</dbReference>
<evidence type="ECO:0000256" key="7">
    <source>
        <dbReference type="ARBA" id="ARBA00023237"/>
    </source>
</evidence>
<organism evidence="11 12">
    <name type="scientific">Pseudaestuariivita atlantica</name>
    <dbReference type="NCBI Taxonomy" id="1317121"/>
    <lineage>
        <taxon>Bacteria</taxon>
        <taxon>Pseudomonadati</taxon>
        <taxon>Pseudomonadota</taxon>
        <taxon>Alphaproteobacteria</taxon>
        <taxon>Rhodobacterales</taxon>
        <taxon>Paracoccaceae</taxon>
        <taxon>Pseudaestuariivita</taxon>
    </lineage>
</organism>
<keyword evidence="3 8" id="KW-0812">Transmembrane</keyword>
<evidence type="ECO:0000256" key="9">
    <source>
        <dbReference type="NCBIfam" id="TIGR03303"/>
    </source>
</evidence>
<comment type="subcellular location">
    <subcellularLocation>
        <location evidence="8">Cell outer membrane</location>
    </subcellularLocation>
    <subcellularLocation>
        <location evidence="1">Membrane</location>
    </subcellularLocation>
</comment>
<dbReference type="Pfam" id="PF01103">
    <property type="entry name" value="Omp85"/>
    <property type="match status" value="1"/>
</dbReference>
<evidence type="ECO:0000256" key="6">
    <source>
        <dbReference type="ARBA" id="ARBA00023136"/>
    </source>
</evidence>
<dbReference type="PANTHER" id="PTHR12815">
    <property type="entry name" value="SORTING AND ASSEMBLY MACHINERY SAMM50 PROTEIN FAMILY MEMBER"/>
    <property type="match status" value="1"/>
</dbReference>
<comment type="function">
    <text evidence="8">Part of the outer membrane protein assembly complex, which is involved in assembly and insertion of beta-barrel proteins into the outer membrane.</text>
</comment>
<dbReference type="HAMAP" id="MF_01430">
    <property type="entry name" value="OM_assembly_BamA"/>
    <property type="match status" value="1"/>
</dbReference>
<dbReference type="PANTHER" id="PTHR12815:SF23">
    <property type="entry name" value="OUTER MEMBRANE PROTEIN ASSEMBLY FACTOR BAMA"/>
    <property type="match status" value="1"/>
</dbReference>
<dbReference type="InterPro" id="IPR000184">
    <property type="entry name" value="Bac_surfAg_D15"/>
</dbReference>
<dbReference type="PIRSF" id="PIRSF006076">
    <property type="entry name" value="OM_assembly_OMP85"/>
    <property type="match status" value="1"/>
</dbReference>
<dbReference type="GO" id="GO:0009279">
    <property type="term" value="C:cell outer membrane"/>
    <property type="evidence" value="ECO:0007669"/>
    <property type="project" value="UniProtKB-SubCell"/>
</dbReference>
<evidence type="ECO:0000313" key="12">
    <source>
        <dbReference type="Proteomes" id="UP000036938"/>
    </source>
</evidence>
<evidence type="ECO:0000256" key="2">
    <source>
        <dbReference type="ARBA" id="ARBA00022452"/>
    </source>
</evidence>
<keyword evidence="4 8" id="KW-0732">Signal</keyword>
<evidence type="ECO:0000256" key="5">
    <source>
        <dbReference type="ARBA" id="ARBA00022737"/>
    </source>
</evidence>
<evidence type="ECO:0000256" key="8">
    <source>
        <dbReference type="HAMAP-Rule" id="MF_01430"/>
    </source>
</evidence>
<dbReference type="Pfam" id="PF07244">
    <property type="entry name" value="POTRA"/>
    <property type="match status" value="4"/>
</dbReference>